<dbReference type="InterPro" id="IPR009003">
    <property type="entry name" value="Peptidase_S1_PA"/>
</dbReference>
<dbReference type="AlphaFoldDB" id="A0AAV6URA4"/>
<dbReference type="SUPFAM" id="SSF50494">
    <property type="entry name" value="Trypsin-like serine proteases"/>
    <property type="match status" value="1"/>
</dbReference>
<evidence type="ECO:0000259" key="7">
    <source>
        <dbReference type="PROSITE" id="PS50240"/>
    </source>
</evidence>
<keyword evidence="4 6" id="KW-0720">Serine protease</keyword>
<evidence type="ECO:0000256" key="3">
    <source>
        <dbReference type="ARBA" id="ARBA00022801"/>
    </source>
</evidence>
<evidence type="ECO:0000256" key="2">
    <source>
        <dbReference type="ARBA" id="ARBA00022670"/>
    </source>
</evidence>
<protein>
    <recommendedName>
        <fullName evidence="7">Peptidase S1 domain-containing protein</fullName>
    </recommendedName>
</protein>
<dbReference type="SMART" id="SM00020">
    <property type="entry name" value="Tryp_SPc"/>
    <property type="match status" value="1"/>
</dbReference>
<proteinExistence type="inferred from homology"/>
<dbReference type="GO" id="GO:0006508">
    <property type="term" value="P:proteolysis"/>
    <property type="evidence" value="ECO:0007669"/>
    <property type="project" value="UniProtKB-KW"/>
</dbReference>
<dbReference type="PRINTS" id="PR00722">
    <property type="entry name" value="CHYMOTRYPSIN"/>
</dbReference>
<keyword evidence="9" id="KW-1185">Reference proteome</keyword>
<dbReference type="EMBL" id="JAFNEN010000305">
    <property type="protein sequence ID" value="KAG8186333.1"/>
    <property type="molecule type" value="Genomic_DNA"/>
</dbReference>
<dbReference type="PROSITE" id="PS00135">
    <property type="entry name" value="TRYPSIN_SER"/>
    <property type="match status" value="1"/>
</dbReference>
<dbReference type="PANTHER" id="PTHR24276">
    <property type="entry name" value="POLYSERASE-RELATED"/>
    <property type="match status" value="1"/>
</dbReference>
<dbReference type="CDD" id="cd00190">
    <property type="entry name" value="Tryp_SPc"/>
    <property type="match status" value="1"/>
</dbReference>
<evidence type="ECO:0000256" key="1">
    <source>
        <dbReference type="ARBA" id="ARBA00007664"/>
    </source>
</evidence>
<dbReference type="PROSITE" id="PS50240">
    <property type="entry name" value="TRYPSIN_DOM"/>
    <property type="match status" value="1"/>
</dbReference>
<keyword evidence="3 6" id="KW-0378">Hydrolase</keyword>
<dbReference type="PROSITE" id="PS00134">
    <property type="entry name" value="TRYPSIN_HIS"/>
    <property type="match status" value="1"/>
</dbReference>
<dbReference type="InterPro" id="IPR001314">
    <property type="entry name" value="Peptidase_S1A"/>
</dbReference>
<dbReference type="Proteomes" id="UP000827092">
    <property type="component" value="Unassembled WGS sequence"/>
</dbReference>
<keyword evidence="5" id="KW-1015">Disulfide bond</keyword>
<dbReference type="Gene3D" id="2.40.10.10">
    <property type="entry name" value="Trypsin-like serine proteases"/>
    <property type="match status" value="1"/>
</dbReference>
<dbReference type="InterPro" id="IPR050430">
    <property type="entry name" value="Peptidase_S1"/>
</dbReference>
<organism evidence="8 9">
    <name type="scientific">Oedothorax gibbosus</name>
    <dbReference type="NCBI Taxonomy" id="931172"/>
    <lineage>
        <taxon>Eukaryota</taxon>
        <taxon>Metazoa</taxon>
        <taxon>Ecdysozoa</taxon>
        <taxon>Arthropoda</taxon>
        <taxon>Chelicerata</taxon>
        <taxon>Arachnida</taxon>
        <taxon>Araneae</taxon>
        <taxon>Araneomorphae</taxon>
        <taxon>Entelegynae</taxon>
        <taxon>Araneoidea</taxon>
        <taxon>Linyphiidae</taxon>
        <taxon>Erigoninae</taxon>
        <taxon>Oedothorax</taxon>
    </lineage>
</organism>
<reference evidence="8 9" key="1">
    <citation type="journal article" date="2022" name="Nat. Ecol. Evol.">
        <title>A masculinizing supergene underlies an exaggerated male reproductive morph in a spider.</title>
        <authorList>
            <person name="Hendrickx F."/>
            <person name="De Corte Z."/>
            <person name="Sonet G."/>
            <person name="Van Belleghem S.M."/>
            <person name="Kostlbacher S."/>
            <person name="Vangestel C."/>
        </authorList>
    </citation>
    <scope>NUCLEOTIDE SEQUENCE [LARGE SCALE GENOMIC DNA]</scope>
    <source>
        <strain evidence="8">W744_W776</strain>
    </source>
</reference>
<gene>
    <name evidence="8" type="ORF">JTE90_005865</name>
</gene>
<dbReference type="InterPro" id="IPR001254">
    <property type="entry name" value="Trypsin_dom"/>
</dbReference>
<dbReference type="Pfam" id="PF00089">
    <property type="entry name" value="Trypsin"/>
    <property type="match status" value="1"/>
</dbReference>
<dbReference type="InterPro" id="IPR033116">
    <property type="entry name" value="TRYPSIN_SER"/>
</dbReference>
<dbReference type="GO" id="GO:0004252">
    <property type="term" value="F:serine-type endopeptidase activity"/>
    <property type="evidence" value="ECO:0007669"/>
    <property type="project" value="InterPro"/>
</dbReference>
<evidence type="ECO:0000256" key="4">
    <source>
        <dbReference type="ARBA" id="ARBA00022825"/>
    </source>
</evidence>
<comment type="caution">
    <text evidence="8">The sequence shown here is derived from an EMBL/GenBank/DDBJ whole genome shotgun (WGS) entry which is preliminary data.</text>
</comment>
<evidence type="ECO:0000256" key="5">
    <source>
        <dbReference type="ARBA" id="ARBA00023157"/>
    </source>
</evidence>
<keyword evidence="2 6" id="KW-0645">Protease</keyword>
<dbReference type="InterPro" id="IPR043504">
    <property type="entry name" value="Peptidase_S1_PA_chymotrypsin"/>
</dbReference>
<evidence type="ECO:0000256" key="6">
    <source>
        <dbReference type="RuleBase" id="RU363034"/>
    </source>
</evidence>
<dbReference type="PANTHER" id="PTHR24276:SF91">
    <property type="entry name" value="AT26814P-RELATED"/>
    <property type="match status" value="1"/>
</dbReference>
<accession>A0AAV6URA4</accession>
<evidence type="ECO:0000313" key="8">
    <source>
        <dbReference type="EMBL" id="KAG8186333.1"/>
    </source>
</evidence>
<comment type="similarity">
    <text evidence="1">Belongs to the peptidase S1 family.</text>
</comment>
<feature type="domain" description="Peptidase S1" evidence="7">
    <location>
        <begin position="71"/>
        <end position="307"/>
    </location>
</feature>
<dbReference type="InterPro" id="IPR018114">
    <property type="entry name" value="TRYPSIN_HIS"/>
</dbReference>
<name>A0AAV6URA4_9ARAC</name>
<sequence>MAKERPFQDSKLLHSSQWMENHYGPKAIRIFVRHQTLKESPTFFPTELLSIKFVQITNFEISFYKTKKEIMIHGIKAEPGLFTFMAALSWSVGDFRVNCTGFVISPTAIMSAAHCLHSSKRDDTLLQANYSAILGSPDRTKGQLVQLKAIMHPKYNRNTKDNDISILKPYVDGDKLPHMDYIQPVYLPNKLPKPEVVYAMGWGKTTFDDCVAAFGETSNILLYHQQRVVKLIREGKQIKVEGDNTDSQGSSTCQGDSGGPLVEIRGDDTMVAIGILSGGFNTGDESYQQIAPHKRFILQHAPDAQFI</sequence>
<evidence type="ECO:0000313" key="9">
    <source>
        <dbReference type="Proteomes" id="UP000827092"/>
    </source>
</evidence>